<accession>A0ABN5FQ52</accession>
<reference evidence="2" key="1">
    <citation type="submission" date="2017-12" db="EMBL/GenBank/DDBJ databases">
        <title>Pseudomonas sp. MS586 complete sequence.</title>
        <authorList>
            <person name="Lu S."/>
            <person name="Deng P."/>
        </authorList>
    </citation>
    <scope>NUCLEOTIDE SEQUENCE</scope>
    <source>
        <strain evidence="2">MS586</strain>
    </source>
</reference>
<evidence type="ECO:0000256" key="1">
    <source>
        <dbReference type="SAM" id="Phobius"/>
    </source>
</evidence>
<keyword evidence="3" id="KW-1185">Reference proteome</keyword>
<sequence>MRNVALVCFGVILVSVLSYALVLILKTWPIEEYSIAKAGTFGDSFGALNSLFTGLGFAGLLVTIFLQREDIKLTRMELSETRTEIKLQSRTFQQQQFEESFYRLLTLYKENLSHLSIRSEAAVGERIYGIDALSVLQQKFDEACAAHRMLIFPFNPEGDDQEDYIYLLYKISSAIFFRQTRYTETLNTILSLVEDDCFSPERQEHYLNILSSQFTIYEVKYLFYQAFLNPNYKRLRSIISKSPSFRERFSSSSIPPSHFKSFELLWEVRLVQKEFNSDRLFSSDRFRAARKRAAQRRQKKRGVDGVRFV</sequence>
<dbReference type="Pfam" id="PF16872">
    <property type="entry name" value="putAbiC"/>
    <property type="match status" value="1"/>
</dbReference>
<evidence type="ECO:0000313" key="3">
    <source>
        <dbReference type="Proteomes" id="UP000075187"/>
    </source>
</evidence>
<proteinExistence type="predicted"/>
<dbReference type="EMBL" id="CP014205">
    <property type="protein sequence ID" value="AUG97416.1"/>
    <property type="molecule type" value="Genomic_DNA"/>
</dbReference>
<name>A0ABN5FQ52_9PSED</name>
<keyword evidence="1" id="KW-0812">Transmembrane</keyword>
<evidence type="ECO:0008006" key="4">
    <source>
        <dbReference type="Google" id="ProtNLM"/>
    </source>
</evidence>
<dbReference type="Proteomes" id="UP000075187">
    <property type="component" value="Chromosome"/>
</dbReference>
<keyword evidence="1" id="KW-0472">Membrane</keyword>
<feature type="transmembrane region" description="Helical" evidence="1">
    <location>
        <begin position="44"/>
        <end position="66"/>
    </location>
</feature>
<gene>
    <name evidence="2" type="ORF">AWU82_28445</name>
</gene>
<evidence type="ECO:0000313" key="2">
    <source>
        <dbReference type="EMBL" id="AUG97416.1"/>
    </source>
</evidence>
<protein>
    <recommendedName>
        <fullName evidence="4">Phage abortive infection protein</fullName>
    </recommendedName>
</protein>
<keyword evidence="1" id="KW-1133">Transmembrane helix</keyword>
<organism evidence="2 3">
    <name type="scientific">Pseudomonas glycinae</name>
    <dbReference type="NCBI Taxonomy" id="1785145"/>
    <lineage>
        <taxon>Bacteria</taxon>
        <taxon>Pseudomonadati</taxon>
        <taxon>Pseudomonadota</taxon>
        <taxon>Gammaproteobacteria</taxon>
        <taxon>Pseudomonadales</taxon>
        <taxon>Pseudomonadaceae</taxon>
        <taxon>Pseudomonas</taxon>
    </lineage>
</organism>
<dbReference type="InterPro" id="IPR031709">
    <property type="entry name" value="PutAbiC"/>
</dbReference>